<dbReference type="Proteomes" id="UP000286137">
    <property type="component" value="Unassembled WGS sequence"/>
</dbReference>
<proteinExistence type="predicted"/>
<dbReference type="EMBL" id="QRTJ01000016">
    <property type="protein sequence ID" value="RGQ67113.1"/>
    <property type="molecule type" value="Genomic_DNA"/>
</dbReference>
<comment type="caution">
    <text evidence="1">The sequence shown here is derived from an EMBL/GenBank/DDBJ whole genome shotgun (WGS) entry which is preliminary data.</text>
</comment>
<dbReference type="AlphaFoldDB" id="A0A412C1R8"/>
<accession>A0A412C1R8</accession>
<evidence type="ECO:0000313" key="1">
    <source>
        <dbReference type="EMBL" id="RGQ67113.1"/>
    </source>
</evidence>
<protein>
    <submittedName>
        <fullName evidence="1">Uncharacterized protein</fullName>
    </submittedName>
</protein>
<reference evidence="1 2" key="1">
    <citation type="submission" date="2018-08" db="EMBL/GenBank/DDBJ databases">
        <title>A genome reference for cultivated species of the human gut microbiota.</title>
        <authorList>
            <person name="Zou Y."/>
            <person name="Xue W."/>
            <person name="Luo G."/>
        </authorList>
    </citation>
    <scope>NUCLEOTIDE SEQUENCE [LARGE SCALE GENOMIC DNA]</scope>
    <source>
        <strain evidence="1 2">AF27-4BH</strain>
    </source>
</reference>
<name>A0A412C1R8_MEDGN</name>
<gene>
    <name evidence="1" type="ORF">DWY88_09435</name>
</gene>
<organism evidence="1 2">
    <name type="scientific">Mediterraneibacter gnavus</name>
    <name type="common">Ruminococcus gnavus</name>
    <dbReference type="NCBI Taxonomy" id="33038"/>
    <lineage>
        <taxon>Bacteria</taxon>
        <taxon>Bacillati</taxon>
        <taxon>Bacillota</taxon>
        <taxon>Clostridia</taxon>
        <taxon>Lachnospirales</taxon>
        <taxon>Lachnospiraceae</taxon>
        <taxon>Mediterraneibacter</taxon>
    </lineage>
</organism>
<sequence>MSEVYHATSRDFWLFLFCRKLHALENEHPCHSLFLCLNAKKGGRKTGTNKNYNYTIEKEPRIT</sequence>
<evidence type="ECO:0000313" key="2">
    <source>
        <dbReference type="Proteomes" id="UP000286137"/>
    </source>
</evidence>